<evidence type="ECO:0000313" key="3">
    <source>
        <dbReference type="Proteomes" id="UP000663844"/>
    </source>
</evidence>
<dbReference type="Pfam" id="PF00271">
    <property type="entry name" value="Helicase_C"/>
    <property type="match status" value="1"/>
</dbReference>
<protein>
    <recommendedName>
        <fullName evidence="1">Helicase C-terminal domain-containing protein</fullName>
    </recommendedName>
</protein>
<dbReference type="GO" id="GO:0005737">
    <property type="term" value="C:cytoplasm"/>
    <property type="evidence" value="ECO:0007669"/>
    <property type="project" value="TreeGrafter"/>
</dbReference>
<dbReference type="PANTHER" id="PTHR14074:SF16">
    <property type="entry name" value="ANTIVIRAL INNATE IMMUNE RESPONSE RECEPTOR RIG-I"/>
    <property type="match status" value="1"/>
</dbReference>
<feature type="domain" description="Helicase C-terminal" evidence="1">
    <location>
        <begin position="22"/>
        <end position="75"/>
    </location>
</feature>
<dbReference type="Gene3D" id="3.40.50.300">
    <property type="entry name" value="P-loop containing nucleotide triphosphate hydrolases"/>
    <property type="match status" value="1"/>
</dbReference>
<dbReference type="InterPro" id="IPR027417">
    <property type="entry name" value="P-loop_NTPase"/>
</dbReference>
<organism evidence="2 3">
    <name type="scientific">Adineta steineri</name>
    <dbReference type="NCBI Taxonomy" id="433720"/>
    <lineage>
        <taxon>Eukaryota</taxon>
        <taxon>Metazoa</taxon>
        <taxon>Spiralia</taxon>
        <taxon>Gnathifera</taxon>
        <taxon>Rotifera</taxon>
        <taxon>Eurotatoria</taxon>
        <taxon>Bdelloidea</taxon>
        <taxon>Adinetida</taxon>
        <taxon>Adinetidae</taxon>
        <taxon>Adineta</taxon>
    </lineage>
</organism>
<dbReference type="InterPro" id="IPR051363">
    <property type="entry name" value="RLR_Helicase"/>
</dbReference>
<reference evidence="2" key="1">
    <citation type="submission" date="2021-02" db="EMBL/GenBank/DDBJ databases">
        <authorList>
            <person name="Nowell W R."/>
        </authorList>
    </citation>
    <scope>NUCLEOTIDE SEQUENCE</scope>
</reference>
<evidence type="ECO:0000259" key="1">
    <source>
        <dbReference type="Pfam" id="PF00271"/>
    </source>
</evidence>
<feature type="non-terminal residue" evidence="2">
    <location>
        <position position="1"/>
    </location>
</feature>
<proteinExistence type="predicted"/>
<gene>
    <name evidence="2" type="ORF">OXD698_LOCUS49705</name>
</gene>
<dbReference type="Proteomes" id="UP000663844">
    <property type="component" value="Unassembled WGS sequence"/>
</dbReference>
<dbReference type="EMBL" id="CAJOAZ010022744">
    <property type="protein sequence ID" value="CAF4368455.1"/>
    <property type="molecule type" value="Genomic_DNA"/>
</dbReference>
<evidence type="ECO:0000313" key="2">
    <source>
        <dbReference type="EMBL" id="CAF4368455.1"/>
    </source>
</evidence>
<name>A0A820M9F5_9BILA</name>
<accession>A0A820M9F5</accession>
<dbReference type="PANTHER" id="PTHR14074">
    <property type="entry name" value="HELICASE WITH DEATH DOMAIN-RELATED"/>
    <property type="match status" value="1"/>
</dbReference>
<dbReference type="AlphaFoldDB" id="A0A820M9F5"/>
<sequence length="118" mass="13267">NIVKPCWLVSQNSASNVKLNRSQKTKLEEFQTGVYNVMISTDVVQAGLNIPQCSLVLRYDFVPDSIGTVQARVRARATDCKYCLITTKGNIFILKINIPIMKACQFLSDIVTLKRLIM</sequence>
<dbReference type="SUPFAM" id="SSF52540">
    <property type="entry name" value="P-loop containing nucleoside triphosphate hydrolases"/>
    <property type="match status" value="1"/>
</dbReference>
<comment type="caution">
    <text evidence="2">The sequence shown here is derived from an EMBL/GenBank/DDBJ whole genome shotgun (WGS) entry which is preliminary data.</text>
</comment>
<dbReference type="InterPro" id="IPR001650">
    <property type="entry name" value="Helicase_C-like"/>
</dbReference>